<evidence type="ECO:0000256" key="9">
    <source>
        <dbReference type="ARBA" id="ARBA00023136"/>
    </source>
</evidence>
<dbReference type="GO" id="GO:0032153">
    <property type="term" value="C:cell division site"/>
    <property type="evidence" value="ECO:0007669"/>
    <property type="project" value="TreeGrafter"/>
</dbReference>
<feature type="transmembrane region" description="Helical" evidence="11">
    <location>
        <begin position="132"/>
        <end position="151"/>
    </location>
</feature>
<proteinExistence type="inferred from homology"/>
<dbReference type="AlphaFoldDB" id="A0A2H0LX77"/>
<dbReference type="Pfam" id="PF01098">
    <property type="entry name" value="FTSW_RODA_SPOVE"/>
    <property type="match status" value="1"/>
</dbReference>
<dbReference type="NCBIfam" id="TIGR02210">
    <property type="entry name" value="rodA_shape"/>
    <property type="match status" value="1"/>
</dbReference>
<organism evidence="12 13">
    <name type="scientific">Candidatus Ghiorseimicrobium undicola</name>
    <dbReference type="NCBI Taxonomy" id="1974746"/>
    <lineage>
        <taxon>Bacteria</taxon>
        <taxon>Pseudomonadati</taxon>
        <taxon>Candidatus Omnitrophota</taxon>
        <taxon>Candidatus Ghiorseimicrobium</taxon>
    </lineage>
</organism>
<evidence type="ECO:0000256" key="3">
    <source>
        <dbReference type="ARBA" id="ARBA00022676"/>
    </source>
</evidence>
<dbReference type="GO" id="GO:0051301">
    <property type="term" value="P:cell division"/>
    <property type="evidence" value="ECO:0007669"/>
    <property type="project" value="InterPro"/>
</dbReference>
<feature type="transmembrane region" description="Helical" evidence="11">
    <location>
        <begin position="301"/>
        <end position="328"/>
    </location>
</feature>
<keyword evidence="6 11" id="KW-0133">Cell shape</keyword>
<feature type="transmembrane region" description="Helical" evidence="11">
    <location>
        <begin position="62"/>
        <end position="81"/>
    </location>
</feature>
<evidence type="ECO:0000256" key="4">
    <source>
        <dbReference type="ARBA" id="ARBA00022679"/>
    </source>
</evidence>
<comment type="function">
    <text evidence="11">Peptidoglycan polymerase that is essential for cell wall elongation.</text>
</comment>
<keyword evidence="4 11" id="KW-0808">Transferase</keyword>
<keyword evidence="2 11" id="KW-1003">Cell membrane</keyword>
<sequence length="362" mass="41062">MDRNARRLFIIALVIAIIGLLTIYSTSHKDGAIFFRQFLWLFFGIGAFFIFYNFNYRKFYDLAFGFYLLSIVFLVLVLVSGRVKLGAQRWLELGVFNFQPSELAKFSVILCLARYFSQKDAYNVKLRIRDTGFFRTVFIPALLVAFPALLIMQQPDLGTAIIFIFVFIALIFVAGVKKRYVFSLLALNLISLPVAWHFLKDYQKERLLVFINPNLDPLGAGYTVIQSKIAVGSGRLFGLGWLSGTQNTLNFLPERHTDFIFSCFAESMGLIGSFILLAIFYMLFNECIKIIYSTKDPFGRLLIIGIMSVIFFQVVVNICMTIGVMPVVGIPLPLVSYGGTSMFMTFMGLGIIGNISKRRMVF</sequence>
<evidence type="ECO:0000313" key="13">
    <source>
        <dbReference type="Proteomes" id="UP000229641"/>
    </source>
</evidence>
<accession>A0A2H0LX77</accession>
<feature type="transmembrane region" description="Helical" evidence="11">
    <location>
        <begin position="6"/>
        <end position="26"/>
    </location>
</feature>
<dbReference type="PROSITE" id="PS00428">
    <property type="entry name" value="FTSW_RODA_SPOVE"/>
    <property type="match status" value="1"/>
</dbReference>
<dbReference type="GO" id="GO:0015648">
    <property type="term" value="F:lipid-linked peptidoglycan transporter activity"/>
    <property type="evidence" value="ECO:0007669"/>
    <property type="project" value="TreeGrafter"/>
</dbReference>
<evidence type="ECO:0000256" key="5">
    <source>
        <dbReference type="ARBA" id="ARBA00022692"/>
    </source>
</evidence>
<feature type="transmembrane region" description="Helical" evidence="11">
    <location>
        <begin position="38"/>
        <end position="56"/>
    </location>
</feature>
<dbReference type="PANTHER" id="PTHR30474:SF1">
    <property type="entry name" value="PEPTIDOGLYCAN GLYCOSYLTRANSFERASE MRDB"/>
    <property type="match status" value="1"/>
</dbReference>
<dbReference type="GO" id="GO:0008955">
    <property type="term" value="F:peptidoglycan glycosyltransferase activity"/>
    <property type="evidence" value="ECO:0007669"/>
    <property type="project" value="UniProtKB-UniRule"/>
</dbReference>
<evidence type="ECO:0000256" key="1">
    <source>
        <dbReference type="ARBA" id="ARBA00004141"/>
    </source>
</evidence>
<evidence type="ECO:0000256" key="10">
    <source>
        <dbReference type="ARBA" id="ARBA00023316"/>
    </source>
</evidence>
<keyword evidence="10 11" id="KW-0961">Cell wall biogenesis/degradation</keyword>
<dbReference type="PANTHER" id="PTHR30474">
    <property type="entry name" value="CELL CYCLE PROTEIN"/>
    <property type="match status" value="1"/>
</dbReference>
<feature type="transmembrane region" description="Helical" evidence="11">
    <location>
        <begin position="157"/>
        <end position="174"/>
    </location>
</feature>
<dbReference type="Proteomes" id="UP000229641">
    <property type="component" value="Unassembled WGS sequence"/>
</dbReference>
<evidence type="ECO:0000256" key="8">
    <source>
        <dbReference type="ARBA" id="ARBA00022989"/>
    </source>
</evidence>
<dbReference type="GO" id="GO:0071555">
    <property type="term" value="P:cell wall organization"/>
    <property type="evidence" value="ECO:0007669"/>
    <property type="project" value="UniProtKB-KW"/>
</dbReference>
<keyword evidence="7 11" id="KW-0573">Peptidoglycan synthesis</keyword>
<comment type="pathway">
    <text evidence="11">Cell wall biogenesis; peptidoglycan biosynthesis.</text>
</comment>
<dbReference type="GO" id="GO:0009252">
    <property type="term" value="P:peptidoglycan biosynthetic process"/>
    <property type="evidence" value="ECO:0007669"/>
    <property type="project" value="UniProtKB-UniRule"/>
</dbReference>
<dbReference type="GO" id="GO:0005886">
    <property type="term" value="C:plasma membrane"/>
    <property type="evidence" value="ECO:0007669"/>
    <property type="project" value="UniProtKB-SubCell"/>
</dbReference>
<evidence type="ECO:0000256" key="11">
    <source>
        <dbReference type="HAMAP-Rule" id="MF_02079"/>
    </source>
</evidence>
<dbReference type="InterPro" id="IPR018365">
    <property type="entry name" value="Cell_cycle_FtsW-rel_CS"/>
</dbReference>
<dbReference type="GO" id="GO:0008360">
    <property type="term" value="P:regulation of cell shape"/>
    <property type="evidence" value="ECO:0007669"/>
    <property type="project" value="UniProtKB-KW"/>
</dbReference>
<evidence type="ECO:0000256" key="6">
    <source>
        <dbReference type="ARBA" id="ARBA00022960"/>
    </source>
</evidence>
<dbReference type="InterPro" id="IPR011923">
    <property type="entry name" value="RodA/MrdB"/>
</dbReference>
<dbReference type="InterPro" id="IPR001182">
    <property type="entry name" value="FtsW/RodA"/>
</dbReference>
<dbReference type="UniPathway" id="UPA00219"/>
<feature type="transmembrane region" description="Helical" evidence="11">
    <location>
        <begin position="259"/>
        <end position="281"/>
    </location>
</feature>
<keyword evidence="5 11" id="KW-0812">Transmembrane</keyword>
<comment type="catalytic activity">
    <reaction evidence="11">
        <text>[GlcNAc-(1-&gt;4)-Mur2Ac(oyl-L-Ala-gamma-D-Glu-L-Lys-D-Ala-D-Ala)](n)-di-trans,octa-cis-undecaprenyl diphosphate + beta-D-GlcNAc-(1-&gt;4)-Mur2Ac(oyl-L-Ala-gamma-D-Glu-L-Lys-D-Ala-D-Ala)-di-trans,octa-cis-undecaprenyl diphosphate = [GlcNAc-(1-&gt;4)-Mur2Ac(oyl-L-Ala-gamma-D-Glu-L-Lys-D-Ala-D-Ala)](n+1)-di-trans,octa-cis-undecaprenyl diphosphate + di-trans,octa-cis-undecaprenyl diphosphate + H(+)</text>
        <dbReference type="Rhea" id="RHEA:23708"/>
        <dbReference type="Rhea" id="RHEA-COMP:9602"/>
        <dbReference type="Rhea" id="RHEA-COMP:9603"/>
        <dbReference type="ChEBI" id="CHEBI:15378"/>
        <dbReference type="ChEBI" id="CHEBI:58405"/>
        <dbReference type="ChEBI" id="CHEBI:60033"/>
        <dbReference type="ChEBI" id="CHEBI:78435"/>
        <dbReference type="EC" id="2.4.99.28"/>
    </reaction>
</comment>
<keyword evidence="9 11" id="KW-0472">Membrane</keyword>
<comment type="caution">
    <text evidence="12">The sequence shown here is derived from an EMBL/GenBank/DDBJ whole genome shotgun (WGS) entry which is preliminary data.</text>
</comment>
<feature type="transmembrane region" description="Helical" evidence="11">
    <location>
        <begin position="181"/>
        <end position="199"/>
    </location>
</feature>
<dbReference type="HAMAP" id="MF_02079">
    <property type="entry name" value="PGT_RodA"/>
    <property type="match status" value="1"/>
</dbReference>
<keyword evidence="3 11" id="KW-0328">Glycosyltransferase</keyword>
<reference evidence="12 13" key="1">
    <citation type="submission" date="2017-09" db="EMBL/GenBank/DDBJ databases">
        <title>Depth-based differentiation of microbial function through sediment-hosted aquifers and enrichment of novel symbionts in the deep terrestrial subsurface.</title>
        <authorList>
            <person name="Probst A.J."/>
            <person name="Ladd B."/>
            <person name="Jarett J.K."/>
            <person name="Geller-Mcgrath D.E."/>
            <person name="Sieber C.M."/>
            <person name="Emerson J.B."/>
            <person name="Anantharaman K."/>
            <person name="Thomas B.C."/>
            <person name="Malmstrom R."/>
            <person name="Stieglmeier M."/>
            <person name="Klingl A."/>
            <person name="Woyke T."/>
            <person name="Ryan C.M."/>
            <person name="Banfield J.F."/>
        </authorList>
    </citation>
    <scope>NUCLEOTIDE SEQUENCE [LARGE SCALE GENOMIC DNA]</scope>
    <source>
        <strain evidence="12">CG11_big_fil_rev_8_21_14_0_20_42_13</strain>
    </source>
</reference>
<keyword evidence="8 11" id="KW-1133">Transmembrane helix</keyword>
<dbReference type="EMBL" id="PCWA01000075">
    <property type="protein sequence ID" value="PIQ89029.1"/>
    <property type="molecule type" value="Genomic_DNA"/>
</dbReference>
<dbReference type="EC" id="2.4.99.28" evidence="11"/>
<feature type="transmembrane region" description="Helical" evidence="11">
    <location>
        <begin position="334"/>
        <end position="355"/>
    </location>
</feature>
<protein>
    <recommendedName>
        <fullName evidence="11">Peptidoglycan glycosyltransferase RodA</fullName>
        <shortName evidence="11">PGT</shortName>
        <ecNumber evidence="11">2.4.99.28</ecNumber>
    </recommendedName>
    <alternativeName>
        <fullName evidence="11">Cell elongation protein RodA</fullName>
    </alternativeName>
    <alternativeName>
        <fullName evidence="11">Cell wall polymerase</fullName>
    </alternativeName>
    <alternativeName>
        <fullName evidence="11">Peptidoglycan polymerase</fullName>
        <shortName evidence="11">PG polymerase</shortName>
    </alternativeName>
</protein>
<comment type="subcellular location">
    <subcellularLocation>
        <location evidence="11">Cell membrane</location>
        <topology evidence="11">Multi-pass membrane protein</topology>
    </subcellularLocation>
    <subcellularLocation>
        <location evidence="1">Membrane</location>
        <topology evidence="1">Multi-pass membrane protein</topology>
    </subcellularLocation>
</comment>
<evidence type="ECO:0000313" key="12">
    <source>
        <dbReference type="EMBL" id="PIQ89029.1"/>
    </source>
</evidence>
<gene>
    <name evidence="11" type="primary">rodA</name>
    <name evidence="12" type="ORF">COV72_05140</name>
</gene>
<comment type="similarity">
    <text evidence="11">Belongs to the SEDS family. MrdB/RodA subfamily.</text>
</comment>
<evidence type="ECO:0000256" key="2">
    <source>
        <dbReference type="ARBA" id="ARBA00022475"/>
    </source>
</evidence>
<name>A0A2H0LX77_9BACT</name>
<evidence type="ECO:0000256" key="7">
    <source>
        <dbReference type="ARBA" id="ARBA00022984"/>
    </source>
</evidence>